<dbReference type="PANTHER" id="PTHR43576:SF2">
    <property type="entry name" value="INTRACELLULAR EXO-ALPHA-L-ARABINOFURANOSIDASE 2"/>
    <property type="match status" value="1"/>
</dbReference>
<organism evidence="2">
    <name type="scientific">marine sediment metagenome</name>
    <dbReference type="NCBI Taxonomy" id="412755"/>
    <lineage>
        <taxon>unclassified sequences</taxon>
        <taxon>metagenomes</taxon>
        <taxon>ecological metagenomes</taxon>
    </lineage>
</organism>
<proteinExistence type="predicted"/>
<dbReference type="Gene3D" id="3.20.20.80">
    <property type="entry name" value="Glycosidases"/>
    <property type="match status" value="1"/>
</dbReference>
<evidence type="ECO:0000313" key="2">
    <source>
        <dbReference type="EMBL" id="GAI69233.1"/>
    </source>
</evidence>
<dbReference type="InterPro" id="IPR055235">
    <property type="entry name" value="ASD1_cat"/>
</dbReference>
<reference evidence="2" key="1">
    <citation type="journal article" date="2014" name="Front. Microbiol.">
        <title>High frequency of phylogenetically diverse reductive dehalogenase-homologous genes in deep subseafloor sedimentary metagenomes.</title>
        <authorList>
            <person name="Kawai M."/>
            <person name="Futagami T."/>
            <person name="Toyoda A."/>
            <person name="Takaki Y."/>
            <person name="Nishi S."/>
            <person name="Hori S."/>
            <person name="Arai W."/>
            <person name="Tsubouchi T."/>
            <person name="Morono Y."/>
            <person name="Uchiyama I."/>
            <person name="Ito T."/>
            <person name="Fujiyama A."/>
            <person name="Inagaki F."/>
            <person name="Takami H."/>
        </authorList>
    </citation>
    <scope>NUCLEOTIDE SEQUENCE</scope>
    <source>
        <strain evidence="2">Expedition CK06-06</strain>
    </source>
</reference>
<feature type="non-terminal residue" evidence="2">
    <location>
        <position position="1"/>
    </location>
</feature>
<dbReference type="InterPro" id="IPR017853">
    <property type="entry name" value="GH"/>
</dbReference>
<dbReference type="AlphaFoldDB" id="X1QLV1"/>
<feature type="domain" description="Alpha-L-arabinofuranosidase 1 catalytic" evidence="1">
    <location>
        <begin position="98"/>
        <end position="237"/>
    </location>
</feature>
<comment type="caution">
    <text evidence="2">The sequence shown here is derived from an EMBL/GenBank/DDBJ whole genome shotgun (WGS) entry which is preliminary data.</text>
</comment>
<gene>
    <name evidence="2" type="ORF">S12H4_09080</name>
</gene>
<dbReference type="GO" id="GO:0000272">
    <property type="term" value="P:polysaccharide catabolic process"/>
    <property type="evidence" value="ECO:0007669"/>
    <property type="project" value="TreeGrafter"/>
</dbReference>
<dbReference type="SUPFAM" id="SSF51445">
    <property type="entry name" value="(Trans)glycosidases"/>
    <property type="match status" value="1"/>
</dbReference>
<accession>X1QLV1</accession>
<dbReference type="Pfam" id="PF22848">
    <property type="entry name" value="ASD1_dom"/>
    <property type="match status" value="1"/>
</dbReference>
<dbReference type="EMBL" id="BARW01003620">
    <property type="protein sequence ID" value="GAI69233.1"/>
    <property type="molecule type" value="Genomic_DNA"/>
</dbReference>
<protein>
    <recommendedName>
        <fullName evidence="1">Alpha-L-arabinofuranosidase 1 catalytic domain-containing protein</fullName>
    </recommendedName>
</protein>
<name>X1QLV1_9ZZZZ</name>
<evidence type="ECO:0000259" key="1">
    <source>
        <dbReference type="Pfam" id="PF22848"/>
    </source>
</evidence>
<sequence>GLLWAKEKKVNKMKKLKTFTLFLLVICFTCWDLYSQRNKQEQNEIIINADLGKHKISKHIYGHFAEHLGRCIYGGIWVGTDSPIPNTRGIRNDVVTALKDLYIPNLRWPGGCFADTYHWKDGIGPGKDRPSIVNVHWGGVTEDNSFGTHEFMDLCEQLGCDAYITGNLGSGTVQEMADWVEYLTSDAESPMTNLRKKNGREEPWKVRFWGLGNENWGCGGNMTPEFYADLMRRYSTYCKNLGGNKLVKIACGPSGSDFNWTEILMKDPKNRWMMQGLALHYYTVMDGWGHKGSATEFDESEWISTMNVTLKMDELITRHSTIMDKYDPERRVGMYVE</sequence>
<dbReference type="PANTHER" id="PTHR43576">
    <property type="entry name" value="ALPHA-L-ARABINOFURANOSIDASE C-RELATED"/>
    <property type="match status" value="1"/>
</dbReference>
<feature type="non-terminal residue" evidence="2">
    <location>
        <position position="337"/>
    </location>
</feature>